<dbReference type="EMBL" id="LSRL02000109">
    <property type="protein sequence ID" value="TDG44289.1"/>
    <property type="molecule type" value="Genomic_DNA"/>
</dbReference>
<dbReference type="AlphaFoldDB" id="A0A484B6L3"/>
<dbReference type="Proteomes" id="UP000295192">
    <property type="component" value="Unassembled WGS sequence"/>
</dbReference>
<accession>A0A484B6L3</accession>
<reference evidence="2 3" key="1">
    <citation type="journal article" date="2019" name="J. Hered.">
        <title>An Improved Genome Assembly for Drosophila navojoa, the Basal Species in the mojavensis Cluster.</title>
        <authorList>
            <person name="Vanderlinde T."/>
            <person name="Dupim E.G."/>
            <person name="Nazario-Yepiz N.O."/>
            <person name="Carvalho A.B."/>
        </authorList>
    </citation>
    <scope>NUCLEOTIDE SEQUENCE [LARGE SCALE GENOMIC DNA]</scope>
    <source>
        <strain evidence="2">Navoj_Jal97</strain>
        <tissue evidence="2">Whole organism</tissue>
    </source>
</reference>
<name>A0A484B6L3_DRONA</name>
<comment type="caution">
    <text evidence="2">The sequence shown here is derived from an EMBL/GenBank/DDBJ whole genome shotgun (WGS) entry which is preliminary data.</text>
</comment>
<evidence type="ECO:0000313" key="3">
    <source>
        <dbReference type="Proteomes" id="UP000295192"/>
    </source>
</evidence>
<keyword evidence="3" id="KW-1185">Reference proteome</keyword>
<gene>
    <name evidence="2" type="ORF">AWZ03_009262</name>
</gene>
<dbReference type="OrthoDB" id="6149831at2759"/>
<dbReference type="STRING" id="7232.A0A484B6L3"/>
<evidence type="ECO:0000256" key="1">
    <source>
        <dbReference type="SAM" id="MobiDB-lite"/>
    </source>
</evidence>
<sequence>MNLICCAADVLEGKGAVQVSITVGELFRLHGSGLVEHSSGGSGAATPTKSPTRTTTRATLSPTPLV</sequence>
<protein>
    <submittedName>
        <fullName evidence="2">Uncharacterized protein</fullName>
    </submittedName>
</protein>
<organism evidence="2 3">
    <name type="scientific">Drosophila navojoa</name>
    <name type="common">Fruit fly</name>
    <dbReference type="NCBI Taxonomy" id="7232"/>
    <lineage>
        <taxon>Eukaryota</taxon>
        <taxon>Metazoa</taxon>
        <taxon>Ecdysozoa</taxon>
        <taxon>Arthropoda</taxon>
        <taxon>Hexapoda</taxon>
        <taxon>Insecta</taxon>
        <taxon>Pterygota</taxon>
        <taxon>Neoptera</taxon>
        <taxon>Endopterygota</taxon>
        <taxon>Diptera</taxon>
        <taxon>Brachycera</taxon>
        <taxon>Muscomorpha</taxon>
        <taxon>Ephydroidea</taxon>
        <taxon>Drosophilidae</taxon>
        <taxon>Drosophila</taxon>
    </lineage>
</organism>
<evidence type="ECO:0000313" key="2">
    <source>
        <dbReference type="EMBL" id="TDG44289.1"/>
    </source>
</evidence>
<proteinExistence type="predicted"/>
<feature type="region of interest" description="Disordered" evidence="1">
    <location>
        <begin position="35"/>
        <end position="66"/>
    </location>
</feature>
<feature type="compositionally biased region" description="Low complexity" evidence="1">
    <location>
        <begin position="45"/>
        <end position="66"/>
    </location>
</feature>